<keyword evidence="4 5" id="KW-0472">Membrane</keyword>
<evidence type="ECO:0000313" key="8">
    <source>
        <dbReference type="Proteomes" id="UP001549257"/>
    </source>
</evidence>
<feature type="domain" description="Major facilitator superfamily (MFS) profile" evidence="6">
    <location>
        <begin position="15"/>
        <end position="406"/>
    </location>
</feature>
<comment type="caution">
    <text evidence="7">The sequence shown here is derived from an EMBL/GenBank/DDBJ whole genome shotgun (WGS) entry which is preliminary data.</text>
</comment>
<feature type="transmembrane region" description="Helical" evidence="5">
    <location>
        <begin position="384"/>
        <end position="402"/>
    </location>
</feature>
<dbReference type="Gene3D" id="1.20.1250.20">
    <property type="entry name" value="MFS general substrate transporter like domains"/>
    <property type="match status" value="1"/>
</dbReference>
<feature type="transmembrane region" description="Helical" evidence="5">
    <location>
        <begin position="175"/>
        <end position="196"/>
    </location>
</feature>
<feature type="transmembrane region" description="Helical" evidence="5">
    <location>
        <begin position="318"/>
        <end position="346"/>
    </location>
</feature>
<accession>A0ABV2QSQ2</accession>
<dbReference type="Pfam" id="PF07690">
    <property type="entry name" value="MFS_1"/>
    <property type="match status" value="1"/>
</dbReference>
<dbReference type="SUPFAM" id="SSF103473">
    <property type="entry name" value="MFS general substrate transporter"/>
    <property type="match status" value="1"/>
</dbReference>
<gene>
    <name evidence="7" type="ORF">ABIE21_003634</name>
</gene>
<feature type="transmembrane region" description="Helical" evidence="5">
    <location>
        <begin position="50"/>
        <end position="73"/>
    </location>
</feature>
<dbReference type="PROSITE" id="PS50850">
    <property type="entry name" value="MFS"/>
    <property type="match status" value="1"/>
</dbReference>
<dbReference type="InterPro" id="IPR036259">
    <property type="entry name" value="MFS_trans_sf"/>
</dbReference>
<comment type="subcellular location">
    <subcellularLocation>
        <location evidence="1">Cell membrane</location>
        <topology evidence="1">Multi-pass membrane protein</topology>
    </subcellularLocation>
</comment>
<feature type="transmembrane region" description="Helical" evidence="5">
    <location>
        <begin position="80"/>
        <end position="99"/>
    </location>
</feature>
<dbReference type="PANTHER" id="PTHR23534">
    <property type="entry name" value="MFS PERMEASE"/>
    <property type="match status" value="1"/>
</dbReference>
<keyword evidence="8" id="KW-1185">Reference proteome</keyword>
<evidence type="ECO:0000256" key="2">
    <source>
        <dbReference type="ARBA" id="ARBA00022692"/>
    </source>
</evidence>
<evidence type="ECO:0000259" key="6">
    <source>
        <dbReference type="PROSITE" id="PS50850"/>
    </source>
</evidence>
<protein>
    <submittedName>
        <fullName evidence="7">MFS family permease</fullName>
    </submittedName>
</protein>
<keyword evidence="3 5" id="KW-1133">Transmembrane helix</keyword>
<evidence type="ECO:0000256" key="3">
    <source>
        <dbReference type="ARBA" id="ARBA00022989"/>
    </source>
</evidence>
<proteinExistence type="predicted"/>
<dbReference type="InterPro" id="IPR020846">
    <property type="entry name" value="MFS_dom"/>
</dbReference>
<dbReference type="PANTHER" id="PTHR23534:SF1">
    <property type="entry name" value="MAJOR FACILITATOR SUPERFAMILY PROTEIN"/>
    <property type="match status" value="1"/>
</dbReference>
<evidence type="ECO:0000313" key="7">
    <source>
        <dbReference type="EMBL" id="MET4584096.1"/>
    </source>
</evidence>
<feature type="transmembrane region" description="Helical" evidence="5">
    <location>
        <begin position="293"/>
        <end position="312"/>
    </location>
</feature>
<feature type="transmembrane region" description="Helical" evidence="5">
    <location>
        <begin position="16"/>
        <end position="44"/>
    </location>
</feature>
<dbReference type="Proteomes" id="UP001549257">
    <property type="component" value="Unassembled WGS sequence"/>
</dbReference>
<dbReference type="RefSeq" id="WP_354026261.1">
    <property type="nucleotide sequence ID" value="NZ_JBEPSJ010000006.1"/>
</dbReference>
<evidence type="ECO:0000256" key="1">
    <source>
        <dbReference type="ARBA" id="ARBA00004651"/>
    </source>
</evidence>
<sequence>MSLDEPEFRAIQRRSVALLSTGQVLGGLGLGAGLSLGAIIAASLSGSPAWSGMAATMSTLGAAAAAIPLARLARGRGRRVALTVGALVAALGAVLTIVSVVVASFVLLLVGLAMLGSGAAVGLQSRFAATDLAGDRHRARDLSIVVWATSIGAVVGPNLVGPGELLGSSIGLPPLAGSFVFTVVAQIAAAVVYVVGLRPDPLLTRQTLDAAPAGPSSQAPVLGRPRYATYGIAATAISHAVMVSVMSMTPVHLSSHGASITIIGLVISLHIAGMFALSPVFGSLADRIGRIQVILIGQGIFVAALATVALGAESEQGAVVGLILLGLGWSASTVAGSALVAESVGADRRAVIQGRSDLAMNSAGALGGALAGPVLVLFGYSGLAVVASVLVAVVLGLTARLYNGARPLPA</sequence>
<organism evidence="7 8">
    <name type="scientific">Conyzicola nivalis</name>
    <dbReference type="NCBI Taxonomy" id="1477021"/>
    <lineage>
        <taxon>Bacteria</taxon>
        <taxon>Bacillati</taxon>
        <taxon>Actinomycetota</taxon>
        <taxon>Actinomycetes</taxon>
        <taxon>Micrococcales</taxon>
        <taxon>Microbacteriaceae</taxon>
        <taxon>Conyzicola</taxon>
    </lineage>
</organism>
<feature type="transmembrane region" description="Helical" evidence="5">
    <location>
        <begin position="358"/>
        <end position="378"/>
    </location>
</feature>
<dbReference type="EMBL" id="JBEPSJ010000006">
    <property type="protein sequence ID" value="MET4584096.1"/>
    <property type="molecule type" value="Genomic_DNA"/>
</dbReference>
<evidence type="ECO:0000256" key="5">
    <source>
        <dbReference type="SAM" id="Phobius"/>
    </source>
</evidence>
<reference evidence="7 8" key="1">
    <citation type="submission" date="2024-06" db="EMBL/GenBank/DDBJ databases">
        <title>Sorghum-associated microbial communities from plants grown in Nebraska, USA.</title>
        <authorList>
            <person name="Schachtman D."/>
        </authorList>
    </citation>
    <scope>NUCLEOTIDE SEQUENCE [LARGE SCALE GENOMIC DNA]</scope>
    <source>
        <strain evidence="7 8">2857</strain>
    </source>
</reference>
<evidence type="ECO:0000256" key="4">
    <source>
        <dbReference type="ARBA" id="ARBA00023136"/>
    </source>
</evidence>
<dbReference type="InterPro" id="IPR011701">
    <property type="entry name" value="MFS"/>
</dbReference>
<feature type="transmembrane region" description="Helical" evidence="5">
    <location>
        <begin position="258"/>
        <end position="281"/>
    </location>
</feature>
<feature type="transmembrane region" description="Helical" evidence="5">
    <location>
        <begin position="144"/>
        <end position="163"/>
    </location>
</feature>
<name>A0ABV2QSQ2_9MICO</name>
<keyword evidence="2 5" id="KW-0812">Transmembrane</keyword>
<feature type="transmembrane region" description="Helical" evidence="5">
    <location>
        <begin position="105"/>
        <end position="123"/>
    </location>
</feature>
<feature type="transmembrane region" description="Helical" evidence="5">
    <location>
        <begin position="227"/>
        <end position="246"/>
    </location>
</feature>